<keyword evidence="1" id="KW-1133">Transmembrane helix</keyword>
<keyword evidence="1" id="KW-0472">Membrane</keyword>
<keyword evidence="3" id="KW-1185">Reference proteome</keyword>
<keyword evidence="1" id="KW-0812">Transmembrane</keyword>
<accession>A0A3P7VY44</accession>
<reference evidence="2 3" key="1">
    <citation type="submission" date="2018-11" db="EMBL/GenBank/DDBJ databases">
        <authorList>
            <consortium name="Pathogen Informatics"/>
        </authorList>
    </citation>
    <scope>NUCLEOTIDE SEQUENCE [LARGE SCALE GENOMIC DNA]</scope>
    <source>
        <strain evidence="2 3">MHpl1</strain>
    </source>
</reference>
<gene>
    <name evidence="2" type="ORF">HPLM_LOCUS13066</name>
</gene>
<evidence type="ECO:0000256" key="1">
    <source>
        <dbReference type="SAM" id="Phobius"/>
    </source>
</evidence>
<feature type="transmembrane region" description="Helical" evidence="1">
    <location>
        <begin position="112"/>
        <end position="133"/>
    </location>
</feature>
<dbReference type="Proteomes" id="UP000268014">
    <property type="component" value="Unassembled WGS sequence"/>
</dbReference>
<evidence type="ECO:0000313" key="3">
    <source>
        <dbReference type="Proteomes" id="UP000268014"/>
    </source>
</evidence>
<protein>
    <submittedName>
        <fullName evidence="2">Uncharacterized protein</fullName>
    </submittedName>
</protein>
<name>A0A3P7VY44_HAEPC</name>
<dbReference type="AlphaFoldDB" id="A0A3P7VY44"/>
<dbReference type="EMBL" id="UZAF01018070">
    <property type="protein sequence ID" value="VDO47739.1"/>
    <property type="molecule type" value="Genomic_DNA"/>
</dbReference>
<sequence>MCNLFILNIDCGFEVDGCVSVAEISSVGITSTFRSLKTPLKASLEPGSITLEGPVNLVISSSFMGDFSSAFRRIDDFVDDDVPVGSKLRVSDGGACESITVEFSSCSANITVFFFFDLFFFLFLFFFTLPFSLSAGARSPPPSCSTNSSVSEELMLSETNLFSSFGGARLANELEAVGTALGPKFCATNLPIVTGLKFVRPFSVSG</sequence>
<proteinExistence type="predicted"/>
<evidence type="ECO:0000313" key="2">
    <source>
        <dbReference type="EMBL" id="VDO47739.1"/>
    </source>
</evidence>
<organism evidence="2 3">
    <name type="scientific">Haemonchus placei</name>
    <name type="common">Barber's pole worm</name>
    <dbReference type="NCBI Taxonomy" id="6290"/>
    <lineage>
        <taxon>Eukaryota</taxon>
        <taxon>Metazoa</taxon>
        <taxon>Ecdysozoa</taxon>
        <taxon>Nematoda</taxon>
        <taxon>Chromadorea</taxon>
        <taxon>Rhabditida</taxon>
        <taxon>Rhabditina</taxon>
        <taxon>Rhabditomorpha</taxon>
        <taxon>Strongyloidea</taxon>
        <taxon>Trichostrongylidae</taxon>
        <taxon>Haemonchus</taxon>
    </lineage>
</organism>